<keyword evidence="2 3" id="KW-0040">ANK repeat</keyword>
<reference evidence="5 6" key="1">
    <citation type="submission" date="2015-04" db="EMBL/GenBank/DDBJ databases">
        <title>The draft genome sequence of Erythrobacter marinus HWDM-33.</title>
        <authorList>
            <person name="Zhuang L."/>
            <person name="Liu Y."/>
            <person name="Shao Z."/>
        </authorList>
    </citation>
    <scope>NUCLEOTIDE SEQUENCE [LARGE SCALE GENOMIC DNA]</scope>
    <source>
        <strain evidence="5 6">HWDM-33</strain>
    </source>
</reference>
<dbReference type="SUPFAM" id="SSF48403">
    <property type="entry name" value="Ankyrin repeat"/>
    <property type="match status" value="1"/>
</dbReference>
<dbReference type="STRING" id="874156.GCA_001021555_00057"/>
<dbReference type="Pfam" id="PF00023">
    <property type="entry name" value="Ank"/>
    <property type="match status" value="1"/>
</dbReference>
<keyword evidence="4" id="KW-0732">Signal</keyword>
<dbReference type="PANTHER" id="PTHR24171">
    <property type="entry name" value="ANKYRIN REPEAT DOMAIN-CONTAINING PROTEIN 39-RELATED"/>
    <property type="match status" value="1"/>
</dbReference>
<dbReference type="PANTHER" id="PTHR24171:SF9">
    <property type="entry name" value="ANKYRIN REPEAT DOMAIN-CONTAINING PROTEIN 39"/>
    <property type="match status" value="1"/>
</dbReference>
<dbReference type="SMART" id="SM00248">
    <property type="entry name" value="ANK"/>
    <property type="match status" value="3"/>
</dbReference>
<evidence type="ECO:0000256" key="3">
    <source>
        <dbReference type="PROSITE-ProRule" id="PRU00023"/>
    </source>
</evidence>
<keyword evidence="1" id="KW-0677">Repeat</keyword>
<name>A0A0H0XRR2_9SPHN</name>
<protein>
    <submittedName>
        <fullName evidence="5">Ankyrin</fullName>
    </submittedName>
</protein>
<dbReference type="RefSeq" id="WP_047092904.1">
    <property type="nucleotide sequence ID" value="NZ_LBHU01000001.1"/>
</dbReference>
<organism evidence="5 6">
    <name type="scientific">Aurantiacibacter marinus</name>
    <dbReference type="NCBI Taxonomy" id="874156"/>
    <lineage>
        <taxon>Bacteria</taxon>
        <taxon>Pseudomonadati</taxon>
        <taxon>Pseudomonadota</taxon>
        <taxon>Alphaproteobacteria</taxon>
        <taxon>Sphingomonadales</taxon>
        <taxon>Erythrobacteraceae</taxon>
        <taxon>Aurantiacibacter</taxon>
    </lineage>
</organism>
<dbReference type="Gene3D" id="1.25.40.20">
    <property type="entry name" value="Ankyrin repeat-containing domain"/>
    <property type="match status" value="1"/>
</dbReference>
<comment type="caution">
    <text evidence="5">The sequence shown here is derived from an EMBL/GenBank/DDBJ whole genome shotgun (WGS) entry which is preliminary data.</text>
</comment>
<feature type="chain" id="PRO_5002589974" evidence="4">
    <location>
        <begin position="28"/>
        <end position="207"/>
    </location>
</feature>
<dbReference type="EMBL" id="LBHU01000001">
    <property type="protein sequence ID" value="KLI65029.1"/>
    <property type="molecule type" value="Genomic_DNA"/>
</dbReference>
<evidence type="ECO:0000256" key="2">
    <source>
        <dbReference type="ARBA" id="ARBA00023043"/>
    </source>
</evidence>
<gene>
    <name evidence="5" type="ORF">AAV99_06070</name>
</gene>
<sequence>MATVALRNIIARLLAAGTMALSVPAAAQFYSEGYEFLEAVKEREGSDATEMLRQPGSTVINSRDISTGETGLHIVVARRDLTWTRWLLQEGANPNIADNSGRTPLIVAAEGGFLDGVEVLLGKGAQVDVANATGETPLIAAVHARNIALMEVLLEGGADPDRTDNTGRSARDYAGLRGVPPRILNTIVASETSEDGGADGRTYGPVF</sequence>
<feature type="repeat" description="ANK" evidence="3">
    <location>
        <begin position="67"/>
        <end position="99"/>
    </location>
</feature>
<evidence type="ECO:0000313" key="5">
    <source>
        <dbReference type="EMBL" id="KLI65029.1"/>
    </source>
</evidence>
<keyword evidence="6" id="KW-1185">Reference proteome</keyword>
<dbReference type="AlphaFoldDB" id="A0A0H0XRR2"/>
<dbReference type="PROSITE" id="PS50297">
    <property type="entry name" value="ANK_REP_REGION"/>
    <property type="match status" value="3"/>
</dbReference>
<feature type="repeat" description="ANK" evidence="3">
    <location>
        <begin position="100"/>
        <end position="132"/>
    </location>
</feature>
<evidence type="ECO:0000313" key="6">
    <source>
        <dbReference type="Proteomes" id="UP000053455"/>
    </source>
</evidence>
<feature type="signal peptide" evidence="4">
    <location>
        <begin position="1"/>
        <end position="27"/>
    </location>
</feature>
<dbReference type="Proteomes" id="UP000053455">
    <property type="component" value="Unassembled WGS sequence"/>
</dbReference>
<dbReference type="PATRIC" id="fig|874156.12.peg.1257"/>
<evidence type="ECO:0000256" key="1">
    <source>
        <dbReference type="ARBA" id="ARBA00022737"/>
    </source>
</evidence>
<feature type="repeat" description="ANK" evidence="3">
    <location>
        <begin position="133"/>
        <end position="165"/>
    </location>
</feature>
<evidence type="ECO:0000256" key="4">
    <source>
        <dbReference type="SAM" id="SignalP"/>
    </source>
</evidence>
<dbReference type="PROSITE" id="PS50088">
    <property type="entry name" value="ANK_REPEAT"/>
    <property type="match status" value="3"/>
</dbReference>
<dbReference type="InterPro" id="IPR036770">
    <property type="entry name" value="Ankyrin_rpt-contain_sf"/>
</dbReference>
<accession>A0A0H0XRR2</accession>
<dbReference type="Pfam" id="PF12796">
    <property type="entry name" value="Ank_2"/>
    <property type="match status" value="1"/>
</dbReference>
<proteinExistence type="predicted"/>
<dbReference type="InterPro" id="IPR002110">
    <property type="entry name" value="Ankyrin_rpt"/>
</dbReference>